<dbReference type="PANTHER" id="PTHR10492">
    <property type="match status" value="1"/>
</dbReference>
<comment type="function">
    <text evidence="2">Component of the eukaryotic translation initiation factor 3 (eIF-3) complex, which is involved in protein synthesis of a specialized repertoire of mRNAs and, together with other initiation factors, stimulates binding of mRNA and methionyl-tRNAi to the 40S ribosome. The eIF-3 complex specifically targets and initiates translation of a subset of mRNAs involved in cell proliferation.</text>
</comment>
<accession>A0A3L6EW95</accession>
<dbReference type="GO" id="GO:0005524">
    <property type="term" value="F:ATP binding"/>
    <property type="evidence" value="ECO:0007669"/>
    <property type="project" value="UniProtKB-KW"/>
</dbReference>
<dbReference type="GO" id="GO:0016787">
    <property type="term" value="F:hydrolase activity"/>
    <property type="evidence" value="ECO:0007669"/>
    <property type="project" value="UniProtKB-KW"/>
</dbReference>
<keyword evidence="2" id="KW-0963">Cytoplasm</keyword>
<dbReference type="FunFam" id="1.10.246.60:FF:000002">
    <property type="entry name" value="Eukaryotic translation initiation factor 3 subunit J"/>
    <property type="match status" value="1"/>
</dbReference>
<feature type="region of interest" description="Disordered" evidence="4">
    <location>
        <begin position="770"/>
        <end position="812"/>
    </location>
</feature>
<reference evidence="7 8" key="1">
    <citation type="journal article" date="2018" name="Nat. Genet.">
        <title>Extensive intraspecific gene order and gene structural variations between Mo17 and other maize genomes.</title>
        <authorList>
            <person name="Sun S."/>
            <person name="Zhou Y."/>
            <person name="Chen J."/>
            <person name="Shi J."/>
            <person name="Zhao H."/>
            <person name="Zhao H."/>
            <person name="Song W."/>
            <person name="Zhang M."/>
            <person name="Cui Y."/>
            <person name="Dong X."/>
            <person name="Liu H."/>
            <person name="Ma X."/>
            <person name="Jiao Y."/>
            <person name="Wang B."/>
            <person name="Wei X."/>
            <person name="Stein J.C."/>
            <person name="Glaubitz J.C."/>
            <person name="Lu F."/>
            <person name="Yu G."/>
            <person name="Liang C."/>
            <person name="Fengler K."/>
            <person name="Li B."/>
            <person name="Rafalski A."/>
            <person name="Schnable P.S."/>
            <person name="Ware D.H."/>
            <person name="Buckler E.S."/>
            <person name="Lai J."/>
        </authorList>
    </citation>
    <scope>NUCLEOTIDE SEQUENCE [LARGE SCALE GENOMIC DNA]</scope>
    <source>
        <strain evidence="8">cv. Missouri 17</strain>
        <tissue evidence="7">Seedling</tissue>
    </source>
</reference>
<comment type="subunit">
    <text evidence="2">Component of the eukaryotic translation initiation factor 3 (eIF-3) complex.</text>
</comment>
<evidence type="ECO:0000256" key="3">
    <source>
        <dbReference type="RuleBase" id="RU363044"/>
    </source>
</evidence>
<dbReference type="Gene3D" id="2.40.50.140">
    <property type="entry name" value="Nucleic acid-binding proteins"/>
    <property type="match status" value="2"/>
</dbReference>
<evidence type="ECO:0000256" key="4">
    <source>
        <dbReference type="SAM" id="MobiDB-lite"/>
    </source>
</evidence>
<evidence type="ECO:0000259" key="5">
    <source>
        <dbReference type="Pfam" id="PF05970"/>
    </source>
</evidence>
<dbReference type="GO" id="GO:0001732">
    <property type="term" value="P:formation of cytoplasmic translation initiation complex"/>
    <property type="evidence" value="ECO:0007669"/>
    <property type="project" value="UniProtKB-UniRule"/>
</dbReference>
<dbReference type="EMBL" id="NCVQ01000006">
    <property type="protein sequence ID" value="PWZ24863.1"/>
    <property type="molecule type" value="Genomic_DNA"/>
</dbReference>
<dbReference type="HAMAP" id="MF_03009">
    <property type="entry name" value="eIF3j"/>
    <property type="match status" value="1"/>
</dbReference>
<gene>
    <name evidence="7" type="primary">eif3J</name>
    <name evidence="7" type="ORF">Zm00014a_010662</name>
</gene>
<dbReference type="AlphaFoldDB" id="A0A3L6EW95"/>
<keyword evidence="2 7" id="KW-0396">Initiation factor</keyword>
<dbReference type="ExpressionAtlas" id="A0A3L6EW95">
    <property type="expression patterns" value="baseline and differential"/>
</dbReference>
<dbReference type="GO" id="GO:0033290">
    <property type="term" value="C:eukaryotic 48S preinitiation complex"/>
    <property type="evidence" value="ECO:0007669"/>
    <property type="project" value="UniProtKB-UniRule"/>
</dbReference>
<evidence type="ECO:0000313" key="8">
    <source>
        <dbReference type="Proteomes" id="UP000251960"/>
    </source>
</evidence>
<keyword evidence="3" id="KW-0378">Hydrolase</keyword>
<keyword evidence="3" id="KW-0547">Nucleotide-binding</keyword>
<dbReference type="GO" id="GO:0016282">
    <property type="term" value="C:eukaryotic 43S preinitiation complex"/>
    <property type="evidence" value="ECO:0007669"/>
    <property type="project" value="UniProtKB-UniRule"/>
</dbReference>
<dbReference type="InterPro" id="IPR012340">
    <property type="entry name" value="NA-bd_OB-fold"/>
</dbReference>
<keyword evidence="3" id="KW-0233">DNA recombination</keyword>
<dbReference type="GO" id="GO:0006310">
    <property type="term" value="P:DNA recombination"/>
    <property type="evidence" value="ECO:0007669"/>
    <property type="project" value="UniProtKB-KW"/>
</dbReference>
<dbReference type="GO" id="GO:0006281">
    <property type="term" value="P:DNA repair"/>
    <property type="evidence" value="ECO:0007669"/>
    <property type="project" value="UniProtKB-KW"/>
</dbReference>
<dbReference type="SUPFAM" id="SSF50249">
    <property type="entry name" value="Nucleic acid-binding proteins"/>
    <property type="match status" value="1"/>
</dbReference>
<dbReference type="GO" id="GO:0003677">
    <property type="term" value="F:DNA binding"/>
    <property type="evidence" value="ECO:0007669"/>
    <property type="project" value="UniProtKB-KW"/>
</dbReference>
<dbReference type="PANTHER" id="PTHR10492:SF90">
    <property type="entry name" value="ATP-DEPENDENT DNA HELICASE"/>
    <property type="match status" value="1"/>
</dbReference>
<comment type="cofactor">
    <cofactor evidence="3">
        <name>Mg(2+)</name>
        <dbReference type="ChEBI" id="CHEBI:18420"/>
    </cofactor>
</comment>
<dbReference type="Pfam" id="PF16900">
    <property type="entry name" value="REPA_OB_2"/>
    <property type="match status" value="1"/>
</dbReference>
<feature type="domain" description="DNA helicase Pif1-like DEAD-box helicase" evidence="5">
    <location>
        <begin position="95"/>
        <end position="260"/>
    </location>
</feature>
<dbReference type="Pfam" id="PF05970">
    <property type="entry name" value="PIF1"/>
    <property type="match status" value="1"/>
</dbReference>
<sequence length="812" mass="90870">MIRAGGGGSLLRGGSRKRGSRIQDFNLPSRTNSSFIVATNRLIDDELTYDIDAMQSESEMLISRLNNDQLHAFKTITEIVLTKRPGFYFVSGYGGVASLLLPGGRTTHSRFKIPCELDEGTICDIKRGTMLCELIQTTSLIIWDEALMTHKFAFEALDRSLWDILASSSPMATNLLFGGKVVVLGGDVRQILPLIEGGNRSQIVNSAIINSSLWPHVHILRLTHNMRLSSPSLSQENREELSQFSKWMLDIGEGKIHATSREGEDEPTWIQIPEEFLLMPQGDKTACIVKKVYEDLQTNYIDLQYLKDCAILTPTNDVVDSINDYIVSLIPKKAKEYLRCDKGTTIHAEIQAALVADKDSLIQIDKVYELKRFRVAPSRNYYKPVDNTMMIQFTLYTQAKVVKDPPRTFPRYAYKLTSFEDISDNVDNKTYLIDVLGILTEIGSLHHVGYNNSNIIRDIFLKDINNTSTKVTLWGHQASSFSIDNICDENDNKPVVVLFVGCLAKRFKGEAYLSATVACTWYFNPDIPEAQMYYKNKVSDAPSLYHASYKMVDGGSHPVSSATSLHPRHLLGINAHHAMGQKQSSDSEDFQPVAPVVKVEPLKNQWADEDVDADDVKDSWEEEEEEEKPKPAVVQKNATKPSAKAPAKKGKQQASTSAEEPDEPLSPTSEKIRQQRLVEEADFKSTTDLFAKKSGEQKSLDTFIPKSESDFAEYAELIANKLLPYDKSFHYMALLKNVMRLSMTPLKGSDAKDISSSVTAIANEKIKAEKEAAAGKKKQGARKKQLHIEKGDDDFIPGRGGGYDDPDEYDFM</sequence>
<protein>
    <recommendedName>
        <fullName evidence="2">Eukaryotic translation initiation factor 3 subunit J</fullName>
        <shortName evidence="2">eIF3j</shortName>
    </recommendedName>
</protein>
<feature type="compositionally biased region" description="Gly residues" evidence="4">
    <location>
        <begin position="1"/>
        <end position="11"/>
    </location>
</feature>
<comment type="similarity">
    <text evidence="2">Belongs to the eIF-3 subunit J family.</text>
</comment>
<keyword evidence="1" id="KW-0238">DNA-binding</keyword>
<dbReference type="GO" id="GO:0003743">
    <property type="term" value="F:translation initiation factor activity"/>
    <property type="evidence" value="ECO:0007669"/>
    <property type="project" value="UniProtKB-UniRule"/>
</dbReference>
<keyword evidence="3" id="KW-0234">DNA repair</keyword>
<dbReference type="GO" id="GO:0005852">
    <property type="term" value="C:eukaryotic translation initiation factor 3 complex"/>
    <property type="evidence" value="ECO:0007669"/>
    <property type="project" value="UniProtKB-UniRule"/>
</dbReference>
<feature type="domain" description="Replication protein A OB" evidence="6">
    <location>
        <begin position="429"/>
        <end position="510"/>
    </location>
</feature>
<keyword evidence="3" id="KW-0067">ATP-binding</keyword>
<evidence type="ECO:0000259" key="6">
    <source>
        <dbReference type="Pfam" id="PF16900"/>
    </source>
</evidence>
<comment type="catalytic activity">
    <reaction evidence="3">
        <text>ATP + H2O = ADP + phosphate + H(+)</text>
        <dbReference type="Rhea" id="RHEA:13065"/>
        <dbReference type="ChEBI" id="CHEBI:15377"/>
        <dbReference type="ChEBI" id="CHEBI:15378"/>
        <dbReference type="ChEBI" id="CHEBI:30616"/>
        <dbReference type="ChEBI" id="CHEBI:43474"/>
        <dbReference type="ChEBI" id="CHEBI:456216"/>
        <dbReference type="EC" id="5.6.2.3"/>
    </reaction>
</comment>
<keyword evidence="3" id="KW-0227">DNA damage</keyword>
<dbReference type="Gene3D" id="1.10.246.60">
    <property type="entry name" value="Eukaryotic translation initiation factor 3 like domains"/>
    <property type="match status" value="1"/>
</dbReference>
<organism evidence="7 8">
    <name type="scientific">Zea mays</name>
    <name type="common">Maize</name>
    <dbReference type="NCBI Taxonomy" id="4577"/>
    <lineage>
        <taxon>Eukaryota</taxon>
        <taxon>Viridiplantae</taxon>
        <taxon>Streptophyta</taxon>
        <taxon>Embryophyta</taxon>
        <taxon>Tracheophyta</taxon>
        <taxon>Spermatophyta</taxon>
        <taxon>Magnoliopsida</taxon>
        <taxon>Liliopsida</taxon>
        <taxon>Poales</taxon>
        <taxon>Poaceae</taxon>
        <taxon>PACMAD clade</taxon>
        <taxon>Panicoideae</taxon>
        <taxon>Andropogonodae</taxon>
        <taxon>Andropogoneae</taxon>
        <taxon>Tripsacinae</taxon>
        <taxon>Zea</taxon>
    </lineage>
</organism>
<keyword evidence="3" id="KW-0347">Helicase</keyword>
<name>A0A3L6EW95_MAIZE</name>
<keyword evidence="2" id="KW-0648">Protein biosynthesis</keyword>
<dbReference type="InterPro" id="IPR031657">
    <property type="entry name" value="REPA_OB_2"/>
</dbReference>
<dbReference type="GO" id="GO:0000723">
    <property type="term" value="P:telomere maintenance"/>
    <property type="evidence" value="ECO:0007669"/>
    <property type="project" value="InterPro"/>
</dbReference>
<comment type="caution">
    <text evidence="7">The sequence shown here is derived from an EMBL/GenBank/DDBJ whole genome shotgun (WGS) entry which is preliminary data.</text>
</comment>
<dbReference type="SUPFAM" id="SSF52540">
    <property type="entry name" value="P-loop containing nucleoside triphosphate hydrolases"/>
    <property type="match status" value="1"/>
</dbReference>
<dbReference type="Proteomes" id="UP000251960">
    <property type="component" value="Chromosome 5"/>
</dbReference>
<evidence type="ECO:0000256" key="2">
    <source>
        <dbReference type="HAMAP-Rule" id="MF_03009"/>
    </source>
</evidence>
<comment type="subcellular location">
    <subcellularLocation>
        <location evidence="2">Cytoplasm</location>
    </subcellularLocation>
</comment>
<evidence type="ECO:0000256" key="1">
    <source>
        <dbReference type="ARBA" id="ARBA00023125"/>
    </source>
</evidence>
<dbReference type="InterPro" id="IPR027417">
    <property type="entry name" value="P-loop_NTPase"/>
</dbReference>
<dbReference type="Gene3D" id="3.40.50.300">
    <property type="entry name" value="P-loop containing nucleotide triphosphate hydrolases"/>
    <property type="match status" value="1"/>
</dbReference>
<feature type="region of interest" description="Disordered" evidence="4">
    <location>
        <begin position="1"/>
        <end position="26"/>
    </location>
</feature>
<feature type="region of interest" description="Disordered" evidence="4">
    <location>
        <begin position="601"/>
        <end position="675"/>
    </location>
</feature>
<dbReference type="InterPro" id="IPR010285">
    <property type="entry name" value="DNA_helicase_pif1-like_DEAD"/>
</dbReference>
<proteinExistence type="inferred from homology"/>
<comment type="similarity">
    <text evidence="3">Belongs to the helicase family.</text>
</comment>
<dbReference type="InterPro" id="IPR013906">
    <property type="entry name" value="eIF3j"/>
</dbReference>
<evidence type="ECO:0000313" key="7">
    <source>
        <dbReference type="EMBL" id="PWZ24863.1"/>
    </source>
</evidence>
<dbReference type="Pfam" id="PF08597">
    <property type="entry name" value="eIF3_subunit"/>
    <property type="match status" value="1"/>
</dbReference>
<dbReference type="GO" id="GO:0043139">
    <property type="term" value="F:5'-3' DNA helicase activity"/>
    <property type="evidence" value="ECO:0007669"/>
    <property type="project" value="UniProtKB-EC"/>
</dbReference>
<dbReference type="CDD" id="cd04481">
    <property type="entry name" value="RPA1_DBD_B_like"/>
    <property type="match status" value="1"/>
</dbReference>
<dbReference type="InterPro" id="IPR023194">
    <property type="entry name" value="eIF3-like_dom_sf"/>
</dbReference>
<feature type="compositionally biased region" description="Basic residues" evidence="4">
    <location>
        <begin position="775"/>
        <end position="785"/>
    </location>
</feature>